<dbReference type="Proteomes" id="UP000887574">
    <property type="component" value="Unplaced"/>
</dbReference>
<reference evidence="2" key="1">
    <citation type="submission" date="2022-11" db="UniProtKB">
        <authorList>
            <consortium name="WormBaseParasite"/>
        </authorList>
    </citation>
    <scope>IDENTIFICATION</scope>
</reference>
<protein>
    <submittedName>
        <fullName evidence="2">Uncharacterized protein</fullName>
    </submittedName>
</protein>
<name>A0A915DW39_9BILA</name>
<evidence type="ECO:0000313" key="2">
    <source>
        <dbReference type="WBParaSite" id="jg2338"/>
    </source>
</evidence>
<keyword evidence="1" id="KW-1185">Reference proteome</keyword>
<accession>A0A915DW39</accession>
<dbReference type="WBParaSite" id="jg2338">
    <property type="protein sequence ID" value="jg2338"/>
    <property type="gene ID" value="jg2338"/>
</dbReference>
<organism evidence="1 2">
    <name type="scientific">Ditylenchus dipsaci</name>
    <dbReference type="NCBI Taxonomy" id="166011"/>
    <lineage>
        <taxon>Eukaryota</taxon>
        <taxon>Metazoa</taxon>
        <taxon>Ecdysozoa</taxon>
        <taxon>Nematoda</taxon>
        <taxon>Chromadorea</taxon>
        <taxon>Rhabditida</taxon>
        <taxon>Tylenchina</taxon>
        <taxon>Tylenchomorpha</taxon>
        <taxon>Sphaerularioidea</taxon>
        <taxon>Anguinidae</taxon>
        <taxon>Anguininae</taxon>
        <taxon>Ditylenchus</taxon>
    </lineage>
</organism>
<proteinExistence type="predicted"/>
<sequence>MSEIFSSESSISFARWGEHYLDYAEVFGQKWEESEKINHIKFLLRGLPRKYFDKIPANQKDTAANVIRYLSEKLDGTRSREVALQELLACRQRDQEDANQFAGRVIPIVETIMQGRDEVALNDTTFG</sequence>
<dbReference type="AlphaFoldDB" id="A0A915DW39"/>
<evidence type="ECO:0000313" key="1">
    <source>
        <dbReference type="Proteomes" id="UP000887574"/>
    </source>
</evidence>